<dbReference type="OrthoDB" id="304649at2759"/>
<feature type="region of interest" description="Disordered" evidence="3">
    <location>
        <begin position="238"/>
        <end position="258"/>
    </location>
</feature>
<dbReference type="PANTHER" id="PTHR12651">
    <property type="entry name" value="26S PROTEASOME NON-ATPASE REGULATORY SUBUNIT 9"/>
    <property type="match status" value="1"/>
</dbReference>
<organism evidence="7 8">
    <name type="scientific">Pseudocohnilembus persalinus</name>
    <name type="common">Ciliate</name>
    <dbReference type="NCBI Taxonomy" id="266149"/>
    <lineage>
        <taxon>Eukaryota</taxon>
        <taxon>Sar</taxon>
        <taxon>Alveolata</taxon>
        <taxon>Ciliophora</taxon>
        <taxon>Intramacronucleata</taxon>
        <taxon>Oligohymenophorea</taxon>
        <taxon>Scuticociliatia</taxon>
        <taxon>Philasterida</taxon>
        <taxon>Pseudocohnilembidae</taxon>
        <taxon>Pseudocohnilembus</taxon>
    </lineage>
</organism>
<sequence>MTICFLIGVTTHWISLIVQKINGKTCYIYLDSENLDQQAMAQYDIDKLIINFVIQNDIVNLMQNQEKQLELINPNLKKKFIEFILANVSALNKILPENKIQDLDLLLDEEKIKIIPEFKKLIEEKDDLEKEIAQIDEKLKPFIEKGLSKPITDSEGFPNPDLDFFELKEFRELKKKKNGIINYYIIIMNFTIIQLFFKIKELNNDHKDLMKKVEKELYAFHEQQRKNGQAEQEIQELKNKNPQKMEEEVKQDESDNVESQKIEKNLDNLDINQEKIYLPYAKITEVKEASPAHKAGIQVDDLIVDFGGVVYNNHNNLQNLVSKVQQNLNKAIAIQLLRQADENQQQDQNIQKVTWNNQSNYIVRQLNLVPSKWDGQGILGCRFKDL</sequence>
<dbReference type="AlphaFoldDB" id="A0A0V0R7E7"/>
<feature type="transmembrane region" description="Helical" evidence="4">
    <location>
        <begin position="180"/>
        <end position="197"/>
    </location>
</feature>
<evidence type="ECO:0000256" key="2">
    <source>
        <dbReference type="ARBA" id="ARBA00023186"/>
    </source>
</evidence>
<dbReference type="Pfam" id="PF18265">
    <property type="entry name" value="Nas2_N"/>
    <property type="match status" value="1"/>
</dbReference>
<keyword evidence="4" id="KW-0472">Membrane</keyword>
<dbReference type="PANTHER" id="PTHR12651:SF1">
    <property type="entry name" value="26S PROTEASOME NON-ATPASE REGULATORY SUBUNIT 9"/>
    <property type="match status" value="1"/>
</dbReference>
<dbReference type="Gene3D" id="6.10.140.1710">
    <property type="match status" value="1"/>
</dbReference>
<proteinExistence type="inferred from homology"/>
<keyword evidence="4" id="KW-1133">Transmembrane helix</keyword>
<evidence type="ECO:0000259" key="5">
    <source>
        <dbReference type="Pfam" id="PF17820"/>
    </source>
</evidence>
<dbReference type="GO" id="GO:0005634">
    <property type="term" value="C:nucleus"/>
    <property type="evidence" value="ECO:0007669"/>
    <property type="project" value="TreeGrafter"/>
</dbReference>
<dbReference type="Pfam" id="PF17820">
    <property type="entry name" value="PDZ_6"/>
    <property type="match status" value="1"/>
</dbReference>
<dbReference type="Proteomes" id="UP000054937">
    <property type="component" value="Unassembled WGS sequence"/>
</dbReference>
<evidence type="ECO:0000256" key="3">
    <source>
        <dbReference type="SAM" id="MobiDB-lite"/>
    </source>
</evidence>
<dbReference type="FunFam" id="2.30.42.10:FF:000107">
    <property type="entry name" value="26S proteasome non-ATPase regulatory subunit 9"/>
    <property type="match status" value="1"/>
</dbReference>
<reference evidence="7 8" key="1">
    <citation type="journal article" date="2015" name="Sci. Rep.">
        <title>Genome of the facultative scuticociliatosis pathogen Pseudocohnilembus persalinus provides insight into its virulence through horizontal gene transfer.</title>
        <authorList>
            <person name="Xiong J."/>
            <person name="Wang G."/>
            <person name="Cheng J."/>
            <person name="Tian M."/>
            <person name="Pan X."/>
            <person name="Warren A."/>
            <person name="Jiang C."/>
            <person name="Yuan D."/>
            <person name="Miao W."/>
        </authorList>
    </citation>
    <scope>NUCLEOTIDE SEQUENCE [LARGE SCALE GENOMIC DNA]</scope>
    <source>
        <strain evidence="7">36N120E</strain>
    </source>
</reference>
<keyword evidence="4" id="KW-0812">Transmembrane</keyword>
<evidence type="ECO:0000313" key="8">
    <source>
        <dbReference type="Proteomes" id="UP000054937"/>
    </source>
</evidence>
<evidence type="ECO:0000256" key="1">
    <source>
        <dbReference type="ARBA" id="ARBA00005256"/>
    </source>
</evidence>
<evidence type="ECO:0000259" key="6">
    <source>
        <dbReference type="Pfam" id="PF18265"/>
    </source>
</evidence>
<name>A0A0V0R7E7_PSEPJ</name>
<dbReference type="InterPro" id="IPR041489">
    <property type="entry name" value="PDZ_6"/>
</dbReference>
<dbReference type="InterPro" id="IPR040815">
    <property type="entry name" value="Nas2_N"/>
</dbReference>
<accession>A0A0V0R7E7</accession>
<comment type="similarity">
    <text evidence="1">Belongs to the proteasome subunit p27 family.</text>
</comment>
<comment type="caution">
    <text evidence="7">The sequence shown here is derived from an EMBL/GenBank/DDBJ whole genome shotgun (WGS) entry which is preliminary data.</text>
</comment>
<protein>
    <submittedName>
        <fullName evidence="7">PDZ domain</fullName>
    </submittedName>
</protein>
<dbReference type="SUPFAM" id="SSF50156">
    <property type="entry name" value="PDZ domain-like"/>
    <property type="match status" value="1"/>
</dbReference>
<dbReference type="InterPro" id="IPR036034">
    <property type="entry name" value="PDZ_sf"/>
</dbReference>
<dbReference type="InParanoid" id="A0A0V0R7E7"/>
<evidence type="ECO:0000256" key="4">
    <source>
        <dbReference type="SAM" id="Phobius"/>
    </source>
</evidence>
<feature type="domain" description="PDZ" evidence="5">
    <location>
        <begin position="283"/>
        <end position="338"/>
    </location>
</feature>
<dbReference type="FunCoup" id="A0A0V0R7E7">
    <property type="interactions" value="309"/>
</dbReference>
<dbReference type="EMBL" id="LDAU01000028">
    <property type="protein sequence ID" value="KRX10402.1"/>
    <property type="molecule type" value="Genomic_DNA"/>
</dbReference>
<dbReference type="GO" id="GO:0005737">
    <property type="term" value="C:cytoplasm"/>
    <property type="evidence" value="ECO:0007669"/>
    <property type="project" value="TreeGrafter"/>
</dbReference>
<keyword evidence="2" id="KW-0143">Chaperone</keyword>
<dbReference type="InterPro" id="IPR035269">
    <property type="entry name" value="PSMD9"/>
</dbReference>
<dbReference type="Gene3D" id="2.30.42.10">
    <property type="match status" value="1"/>
</dbReference>
<dbReference type="GO" id="GO:0070682">
    <property type="term" value="P:proteasome regulatory particle assembly"/>
    <property type="evidence" value="ECO:0007669"/>
    <property type="project" value="InterPro"/>
</dbReference>
<gene>
    <name evidence="7" type="ORF">PPERSA_10501</name>
</gene>
<keyword evidence="8" id="KW-1185">Reference proteome</keyword>
<feature type="domain" description="Nas2 N-terminal" evidence="6">
    <location>
        <begin position="118"/>
        <end position="171"/>
    </location>
</feature>
<evidence type="ECO:0000313" key="7">
    <source>
        <dbReference type="EMBL" id="KRX10402.1"/>
    </source>
</evidence>